<comment type="caution">
    <text evidence="2">The sequence shown here is derived from an EMBL/GenBank/DDBJ whole genome shotgun (WGS) entry which is preliminary data.</text>
</comment>
<feature type="compositionally biased region" description="Polar residues" evidence="1">
    <location>
        <begin position="164"/>
        <end position="182"/>
    </location>
</feature>
<gene>
    <name evidence="2" type="ORF">Asppvi_008499</name>
</gene>
<dbReference type="Proteomes" id="UP001043456">
    <property type="component" value="Unassembled WGS sequence"/>
</dbReference>
<dbReference type="OrthoDB" id="9991317at2759"/>
<evidence type="ECO:0000256" key="1">
    <source>
        <dbReference type="SAM" id="MobiDB-lite"/>
    </source>
</evidence>
<dbReference type="EMBL" id="BHVY01000006">
    <property type="protein sequence ID" value="GIJ89557.1"/>
    <property type="molecule type" value="Genomic_DNA"/>
</dbReference>
<proteinExistence type="predicted"/>
<name>A0A9P3EXG4_9EURO</name>
<evidence type="ECO:0000313" key="3">
    <source>
        <dbReference type="Proteomes" id="UP001043456"/>
    </source>
</evidence>
<sequence>MKEALQLLESSGEIVEIDSGNMWDWEMDISSLQDKQAELHERARVATFELYEAHGQLQELATKIRELGVEGFLLQPELTELLAAADPAPIMLISVSMWRSDALVVRTEFVTLVPLPQLHEHDAVNHAEMPDNAKGAGGRASVLPFILGWLRDVAAKPALETGLPDQTKNTTTGPDSAGCQQG</sequence>
<evidence type="ECO:0000313" key="2">
    <source>
        <dbReference type="EMBL" id="GIJ89557.1"/>
    </source>
</evidence>
<keyword evidence="3" id="KW-1185">Reference proteome</keyword>
<dbReference type="GeneID" id="67007109"/>
<accession>A0A9P3EXG4</accession>
<protein>
    <submittedName>
        <fullName evidence="2">Uncharacterized protein</fullName>
    </submittedName>
</protein>
<dbReference type="AlphaFoldDB" id="A0A9P3EXG4"/>
<organism evidence="2 3">
    <name type="scientific">Aspergillus pseudoviridinutans</name>
    <dbReference type="NCBI Taxonomy" id="1517512"/>
    <lineage>
        <taxon>Eukaryota</taxon>
        <taxon>Fungi</taxon>
        <taxon>Dikarya</taxon>
        <taxon>Ascomycota</taxon>
        <taxon>Pezizomycotina</taxon>
        <taxon>Eurotiomycetes</taxon>
        <taxon>Eurotiomycetidae</taxon>
        <taxon>Eurotiales</taxon>
        <taxon>Aspergillaceae</taxon>
        <taxon>Aspergillus</taxon>
        <taxon>Aspergillus subgen. Fumigati</taxon>
    </lineage>
</organism>
<dbReference type="RefSeq" id="XP_043160303.1">
    <property type="nucleotide sequence ID" value="XM_043304368.1"/>
</dbReference>
<feature type="region of interest" description="Disordered" evidence="1">
    <location>
        <begin position="161"/>
        <end position="182"/>
    </location>
</feature>
<reference evidence="2 3" key="1">
    <citation type="submission" date="2018-10" db="EMBL/GenBank/DDBJ databases">
        <title>Pan-genome distribution and transcriptional activeness of fungal secondary metabolism genes in Aspergillus section Fumigati.</title>
        <authorList>
            <person name="Takahashi H."/>
            <person name="Umemura M."/>
            <person name="Ninomiya A."/>
            <person name="Kusuya Y."/>
            <person name="Urayama S."/>
            <person name="Shimizu M."/>
            <person name="Watanabe A."/>
            <person name="Kamei K."/>
            <person name="Yaguchi T."/>
            <person name="Hagiwara D."/>
        </authorList>
    </citation>
    <scope>NUCLEOTIDE SEQUENCE [LARGE SCALE GENOMIC DNA]</scope>
    <source>
        <strain evidence="2 3">IFM 55266</strain>
    </source>
</reference>